<dbReference type="PROSITE" id="PS00893">
    <property type="entry name" value="NUDIX_BOX"/>
    <property type="match status" value="1"/>
</dbReference>
<dbReference type="InterPro" id="IPR020476">
    <property type="entry name" value="Nudix_hydrolase"/>
</dbReference>
<dbReference type="Gene3D" id="3.90.79.10">
    <property type="entry name" value="Nucleoside Triphosphate Pyrophosphohydrolase"/>
    <property type="match status" value="1"/>
</dbReference>
<dbReference type="Pfam" id="PF00293">
    <property type="entry name" value="NUDIX"/>
    <property type="match status" value="1"/>
</dbReference>
<accession>A0A2I2L3Q0</accession>
<dbReference type="PROSITE" id="PS51462">
    <property type="entry name" value="NUDIX"/>
    <property type="match status" value="1"/>
</dbReference>
<dbReference type="GO" id="GO:0016787">
    <property type="term" value="F:hydrolase activity"/>
    <property type="evidence" value="ECO:0007669"/>
    <property type="project" value="UniProtKB-KW"/>
</dbReference>
<dbReference type="GeneID" id="35382052"/>
<sequence length="204" mass="23588">MTVDCFSIETQLHLCYVVQHIAFCNIICEIPVEGAGGILLNDNKEYTVMVESNPDYFSISRGKRSGIHEIEYPGGKTEDGETSVETAIREIYEETGIVITPYQIINYVVNINPKNLGVYLFKIILTNEQWDNIHVYSNSLRRKYIMNKDKTETMGLQIIPLHNVIELIKNDNNSLYVKEYNEMVNIRPFNKFLLRKMIDTNILT</sequence>
<feature type="domain" description="Nudix hydrolase" evidence="2">
    <location>
        <begin position="30"/>
        <end position="181"/>
    </location>
</feature>
<evidence type="ECO:0000256" key="1">
    <source>
        <dbReference type="ARBA" id="ARBA00022801"/>
    </source>
</evidence>
<dbReference type="InterPro" id="IPR020084">
    <property type="entry name" value="NUDIX_hydrolase_CS"/>
</dbReference>
<evidence type="ECO:0000313" key="4">
    <source>
        <dbReference type="Proteomes" id="UP000236316"/>
    </source>
</evidence>
<organism evidence="3">
    <name type="scientific">Orpheovirus IHUMI-LCC2</name>
    <dbReference type="NCBI Taxonomy" id="2023057"/>
    <lineage>
        <taxon>Viruses</taxon>
        <taxon>Varidnaviria</taxon>
        <taxon>Bamfordvirae</taxon>
        <taxon>Nucleocytoviricota</taxon>
        <taxon>Megaviricetes</taxon>
        <taxon>Pimascovirales</taxon>
        <taxon>Ocovirineae</taxon>
        <taxon>Orpheoviridae</taxon>
        <taxon>Alphaorpheovirus</taxon>
        <taxon>Alphaorpheovirus massiliense</taxon>
    </lineage>
</organism>
<dbReference type="PRINTS" id="PR00502">
    <property type="entry name" value="NUDIXFAMILY"/>
</dbReference>
<dbReference type="RefSeq" id="YP_009448487.1">
    <property type="nucleotide sequence ID" value="NC_036594.1"/>
</dbReference>
<gene>
    <name evidence="3" type="ORF">ORPV_281</name>
</gene>
<dbReference type="SUPFAM" id="SSF55811">
    <property type="entry name" value="Nudix"/>
    <property type="match status" value="1"/>
</dbReference>
<dbReference type="CDD" id="cd02883">
    <property type="entry name" value="NUDIX_Hydrolase"/>
    <property type="match status" value="1"/>
</dbReference>
<proteinExistence type="predicted"/>
<dbReference type="InterPro" id="IPR000086">
    <property type="entry name" value="NUDIX_hydrolase_dom"/>
</dbReference>
<evidence type="ECO:0000313" key="3">
    <source>
        <dbReference type="EMBL" id="SNW62185.1"/>
    </source>
</evidence>
<dbReference type="EMBL" id="LT906555">
    <property type="protein sequence ID" value="SNW62185.1"/>
    <property type="molecule type" value="Genomic_DNA"/>
</dbReference>
<evidence type="ECO:0000259" key="2">
    <source>
        <dbReference type="PROSITE" id="PS51462"/>
    </source>
</evidence>
<dbReference type="KEGG" id="vg:35382052"/>
<name>A0A2I2L3Q0_9VIRU</name>
<dbReference type="InterPro" id="IPR015797">
    <property type="entry name" value="NUDIX_hydrolase-like_dom_sf"/>
</dbReference>
<reference evidence="3" key="1">
    <citation type="submission" date="2017-08" db="EMBL/GenBank/DDBJ databases">
        <authorList>
            <consortium name="Urmite Genomes"/>
        </authorList>
    </citation>
    <scope>NUCLEOTIDE SEQUENCE [LARGE SCALE GENOMIC DNA]</scope>
    <source>
        <strain evidence="3">IHUMI-LCC2</strain>
    </source>
</reference>
<keyword evidence="1 3" id="KW-0378">Hydrolase</keyword>
<protein>
    <submittedName>
        <fullName evidence="3">NUDIX hydrolase (MutT)</fullName>
    </submittedName>
</protein>
<dbReference type="Proteomes" id="UP000236316">
    <property type="component" value="Segment"/>
</dbReference>
<keyword evidence="4" id="KW-1185">Reference proteome</keyword>